<dbReference type="CDD" id="cd02012">
    <property type="entry name" value="TPP_TK"/>
    <property type="match status" value="1"/>
</dbReference>
<dbReference type="GO" id="GO:0046872">
    <property type="term" value="F:metal ion binding"/>
    <property type="evidence" value="ECO:0007669"/>
    <property type="project" value="UniProtKB-KW"/>
</dbReference>
<dbReference type="InterPro" id="IPR029061">
    <property type="entry name" value="THDP-binding"/>
</dbReference>
<dbReference type="AlphaFoldDB" id="A0A0J1FST1"/>
<protein>
    <submittedName>
        <fullName evidence="7">Transketolase 1</fullName>
        <ecNumber evidence="7">2.2.1.1</ecNumber>
    </submittedName>
</protein>
<evidence type="ECO:0000256" key="1">
    <source>
        <dbReference type="ARBA" id="ARBA00001964"/>
    </source>
</evidence>
<keyword evidence="5" id="KW-0786">Thiamine pyrophosphate</keyword>
<dbReference type="EMBL" id="LDZY01000004">
    <property type="protein sequence ID" value="KLU66519.1"/>
    <property type="molecule type" value="Genomic_DNA"/>
</dbReference>
<dbReference type="PANTHER" id="PTHR47514:SF1">
    <property type="entry name" value="TRANSKETOLASE N-TERMINAL SECTION-RELATED"/>
    <property type="match status" value="1"/>
</dbReference>
<keyword evidence="4" id="KW-0479">Metal-binding</keyword>
<keyword evidence="8" id="KW-1185">Reference proteome</keyword>
<sequence length="275" mass="30347">MIQGKSLSHSELSEVARRMRRHILKMTHKAKGGHPGGCLSATDLLDVLYMNVLRVDPQNPHWDKRDFFFLSKGHAAPALYAALCERGFFPEEELFTFREAESRLPAYPSCESTPGVDMASGSLGQGLSIANGAALAAKLKGSDQRAYVMLGDGELHEGQVWEAMLTTAHYHLDNVCAIVDYNKLQLDGRLDEVKSLGDLPGKWRAFDWNVLEIDGHDLPQIEKAFAQAQAVKLQPSVIIAHTIKGKGVSFMEDQVDWHAAAPSDAELKIALEELK</sequence>
<dbReference type="PROSITE" id="PS00801">
    <property type="entry name" value="TRANSKETOLASE_1"/>
    <property type="match status" value="1"/>
</dbReference>
<keyword evidence="3 7" id="KW-0808">Transferase</keyword>
<evidence type="ECO:0000313" key="7">
    <source>
        <dbReference type="EMBL" id="KLU66519.1"/>
    </source>
</evidence>
<dbReference type="InterPro" id="IPR005474">
    <property type="entry name" value="Transketolase_N"/>
</dbReference>
<dbReference type="SUPFAM" id="SSF52518">
    <property type="entry name" value="Thiamin diphosphate-binding fold (THDP-binding)"/>
    <property type="match status" value="1"/>
</dbReference>
<feature type="domain" description="Transketolase N-terminal" evidence="6">
    <location>
        <begin position="18"/>
        <end position="269"/>
    </location>
</feature>
<dbReference type="Pfam" id="PF00456">
    <property type="entry name" value="Transketolase_N"/>
    <property type="match status" value="1"/>
</dbReference>
<dbReference type="STRING" id="476652.DEAC_c11850"/>
<dbReference type="RefSeq" id="WP_047809095.1">
    <property type="nucleotide sequence ID" value="NZ_LDZY01000004.1"/>
</dbReference>
<comment type="caution">
    <text evidence="7">The sequence shown here is derived from an EMBL/GenBank/DDBJ whole genome shotgun (WGS) entry which is preliminary data.</text>
</comment>
<organism evidence="7 8">
    <name type="scientific">Desulfosporosinus acididurans</name>
    <dbReference type="NCBI Taxonomy" id="476652"/>
    <lineage>
        <taxon>Bacteria</taxon>
        <taxon>Bacillati</taxon>
        <taxon>Bacillota</taxon>
        <taxon>Clostridia</taxon>
        <taxon>Eubacteriales</taxon>
        <taxon>Desulfitobacteriaceae</taxon>
        <taxon>Desulfosporosinus</taxon>
    </lineage>
</organism>
<evidence type="ECO:0000313" key="8">
    <source>
        <dbReference type="Proteomes" id="UP000036356"/>
    </source>
</evidence>
<dbReference type="InterPro" id="IPR049557">
    <property type="entry name" value="Transketolase_CS"/>
</dbReference>
<dbReference type="PATRIC" id="fig|476652.3.peg.1213"/>
<name>A0A0J1FST1_9FIRM</name>
<evidence type="ECO:0000256" key="5">
    <source>
        <dbReference type="ARBA" id="ARBA00023052"/>
    </source>
</evidence>
<evidence type="ECO:0000256" key="2">
    <source>
        <dbReference type="ARBA" id="ARBA00007131"/>
    </source>
</evidence>
<comment type="similarity">
    <text evidence="2">Belongs to the transketolase family.</text>
</comment>
<gene>
    <name evidence="7" type="primary">tktA</name>
    <name evidence="7" type="ORF">DEAC_c11850</name>
</gene>
<dbReference type="GO" id="GO:0004802">
    <property type="term" value="F:transketolase activity"/>
    <property type="evidence" value="ECO:0007669"/>
    <property type="project" value="UniProtKB-EC"/>
</dbReference>
<dbReference type="Proteomes" id="UP000036356">
    <property type="component" value="Unassembled WGS sequence"/>
</dbReference>
<dbReference type="PANTHER" id="PTHR47514">
    <property type="entry name" value="TRANSKETOLASE N-TERMINAL SECTION-RELATED"/>
    <property type="match status" value="1"/>
</dbReference>
<evidence type="ECO:0000259" key="6">
    <source>
        <dbReference type="Pfam" id="PF00456"/>
    </source>
</evidence>
<proteinExistence type="inferred from homology"/>
<reference evidence="7 8" key="1">
    <citation type="submission" date="2015-06" db="EMBL/GenBank/DDBJ databases">
        <title>Draft genome of the moderately acidophilic sulfate reducer Candidatus Desulfosporosinus acididurans strain M1.</title>
        <authorList>
            <person name="Poehlein A."/>
            <person name="Petzsch P."/>
            <person name="Johnson B.D."/>
            <person name="Schloemann M."/>
            <person name="Daniel R."/>
            <person name="Muehling M."/>
        </authorList>
    </citation>
    <scope>NUCLEOTIDE SEQUENCE [LARGE SCALE GENOMIC DNA]</scope>
    <source>
        <strain evidence="7 8">M1</strain>
    </source>
</reference>
<dbReference type="Gene3D" id="3.40.50.970">
    <property type="match status" value="1"/>
</dbReference>
<dbReference type="EC" id="2.2.1.1" evidence="7"/>
<comment type="cofactor">
    <cofactor evidence="1">
        <name>thiamine diphosphate</name>
        <dbReference type="ChEBI" id="CHEBI:58937"/>
    </cofactor>
</comment>
<accession>A0A0J1FST1</accession>
<evidence type="ECO:0000256" key="4">
    <source>
        <dbReference type="ARBA" id="ARBA00022723"/>
    </source>
</evidence>
<evidence type="ECO:0000256" key="3">
    <source>
        <dbReference type="ARBA" id="ARBA00022679"/>
    </source>
</evidence>